<protein>
    <submittedName>
        <fullName evidence="1">Uncharacterized protein</fullName>
    </submittedName>
</protein>
<accession>A0AAV0CHD0</accession>
<evidence type="ECO:0000313" key="2">
    <source>
        <dbReference type="Proteomes" id="UP001152523"/>
    </source>
</evidence>
<comment type="caution">
    <text evidence="1">The sequence shown here is derived from an EMBL/GenBank/DDBJ whole genome shotgun (WGS) entry which is preliminary data.</text>
</comment>
<proteinExistence type="predicted"/>
<reference evidence="1" key="1">
    <citation type="submission" date="2022-07" db="EMBL/GenBank/DDBJ databases">
        <authorList>
            <person name="Macas J."/>
            <person name="Novak P."/>
            <person name="Neumann P."/>
        </authorList>
    </citation>
    <scope>NUCLEOTIDE SEQUENCE</scope>
</reference>
<dbReference type="Proteomes" id="UP001152523">
    <property type="component" value="Unassembled WGS sequence"/>
</dbReference>
<name>A0AAV0CHD0_9ASTE</name>
<organism evidence="1 2">
    <name type="scientific">Cuscuta epithymum</name>
    <dbReference type="NCBI Taxonomy" id="186058"/>
    <lineage>
        <taxon>Eukaryota</taxon>
        <taxon>Viridiplantae</taxon>
        <taxon>Streptophyta</taxon>
        <taxon>Embryophyta</taxon>
        <taxon>Tracheophyta</taxon>
        <taxon>Spermatophyta</taxon>
        <taxon>Magnoliopsida</taxon>
        <taxon>eudicotyledons</taxon>
        <taxon>Gunneridae</taxon>
        <taxon>Pentapetalae</taxon>
        <taxon>asterids</taxon>
        <taxon>lamiids</taxon>
        <taxon>Solanales</taxon>
        <taxon>Convolvulaceae</taxon>
        <taxon>Cuscuteae</taxon>
        <taxon>Cuscuta</taxon>
        <taxon>Cuscuta subgen. Cuscuta</taxon>
    </lineage>
</organism>
<dbReference type="AlphaFoldDB" id="A0AAV0CHD0"/>
<dbReference type="EMBL" id="CAMAPF010000026">
    <property type="protein sequence ID" value="CAH9074255.1"/>
    <property type="molecule type" value="Genomic_DNA"/>
</dbReference>
<keyword evidence="2" id="KW-1185">Reference proteome</keyword>
<sequence>MTEMLKTEMNRDHGSESLDTVSHEFQVTFLCDSRRMVSLAIVRSSVAEVLLWREKKLGGNCLLHDVFIFYTLSLENE</sequence>
<gene>
    <name evidence="1" type="ORF">CEPIT_LOCUS4976</name>
</gene>
<evidence type="ECO:0000313" key="1">
    <source>
        <dbReference type="EMBL" id="CAH9074255.1"/>
    </source>
</evidence>